<evidence type="ECO:0000313" key="2">
    <source>
        <dbReference type="Proteomes" id="UP000615446"/>
    </source>
</evidence>
<comment type="caution">
    <text evidence="1">The sequence shown here is derived from an EMBL/GenBank/DDBJ whole genome shotgun (WGS) entry which is preliminary data.</text>
</comment>
<gene>
    <name evidence="1" type="ORF">RCL2_000058300</name>
</gene>
<name>A0A8H3QA48_9GLOM</name>
<accession>A0A8H3QA48</accession>
<organism evidence="1 2">
    <name type="scientific">Rhizophagus clarus</name>
    <dbReference type="NCBI Taxonomy" id="94130"/>
    <lineage>
        <taxon>Eukaryota</taxon>
        <taxon>Fungi</taxon>
        <taxon>Fungi incertae sedis</taxon>
        <taxon>Mucoromycota</taxon>
        <taxon>Glomeromycotina</taxon>
        <taxon>Glomeromycetes</taxon>
        <taxon>Glomerales</taxon>
        <taxon>Glomeraceae</taxon>
        <taxon>Rhizophagus</taxon>
    </lineage>
</organism>
<evidence type="ECO:0000313" key="1">
    <source>
        <dbReference type="EMBL" id="GES73040.1"/>
    </source>
</evidence>
<keyword evidence="1" id="KW-0808">Transferase</keyword>
<proteinExistence type="predicted"/>
<keyword evidence="1" id="KW-0418">Kinase</keyword>
<dbReference type="EMBL" id="BLAL01000005">
    <property type="protein sequence ID" value="GES73040.1"/>
    <property type="molecule type" value="Genomic_DNA"/>
</dbReference>
<dbReference type="GO" id="GO:0016301">
    <property type="term" value="F:kinase activity"/>
    <property type="evidence" value="ECO:0007669"/>
    <property type="project" value="UniProtKB-KW"/>
</dbReference>
<protein>
    <submittedName>
        <fullName evidence="1">Kinase-like domain-containing protein</fullName>
    </submittedName>
</protein>
<dbReference type="Proteomes" id="UP000615446">
    <property type="component" value="Unassembled WGS sequence"/>
</dbReference>
<dbReference type="AlphaFoldDB" id="A0A8H3QA48"/>
<sequence>MNATRVEFVVAAIQRADALTDSSIRKDPVKQYEFVKRTILDDESLTLDEKQDATKILTIDYDHLKVDILKFIQQIRLMNRILNGILEEQQLKRSGTFKVILKKLKDV</sequence>
<reference evidence="1" key="1">
    <citation type="submission" date="2019-10" db="EMBL/GenBank/DDBJ databases">
        <title>Conservation and host-specific expression of non-tandemly repeated heterogenous ribosome RNA gene in arbuscular mycorrhizal fungi.</title>
        <authorList>
            <person name="Maeda T."/>
            <person name="Kobayashi Y."/>
            <person name="Nakagawa T."/>
            <person name="Ezawa T."/>
            <person name="Yamaguchi K."/>
            <person name="Bino T."/>
            <person name="Nishimoto Y."/>
            <person name="Shigenobu S."/>
            <person name="Kawaguchi M."/>
        </authorList>
    </citation>
    <scope>NUCLEOTIDE SEQUENCE</scope>
    <source>
        <strain evidence="1">HR1</strain>
    </source>
</reference>